<name>A0ABD0W338_UMBPY</name>
<dbReference type="Proteomes" id="UP001557470">
    <property type="component" value="Unassembled WGS sequence"/>
</dbReference>
<reference evidence="1 2" key="1">
    <citation type="submission" date="2024-06" db="EMBL/GenBank/DDBJ databases">
        <authorList>
            <person name="Pan Q."/>
            <person name="Wen M."/>
            <person name="Jouanno E."/>
            <person name="Zahm M."/>
            <person name="Klopp C."/>
            <person name="Cabau C."/>
            <person name="Louis A."/>
            <person name="Berthelot C."/>
            <person name="Parey E."/>
            <person name="Roest Crollius H."/>
            <person name="Montfort J."/>
            <person name="Robinson-Rechavi M."/>
            <person name="Bouchez O."/>
            <person name="Lampietro C."/>
            <person name="Lopez Roques C."/>
            <person name="Donnadieu C."/>
            <person name="Postlethwait J."/>
            <person name="Bobe J."/>
            <person name="Verreycken H."/>
            <person name="Guiguen Y."/>
        </authorList>
    </citation>
    <scope>NUCLEOTIDE SEQUENCE [LARGE SCALE GENOMIC DNA]</scope>
    <source>
        <strain evidence="1">Up_M1</strain>
        <tissue evidence="1">Testis</tissue>
    </source>
</reference>
<accession>A0ABD0W338</accession>
<proteinExistence type="predicted"/>
<dbReference type="EMBL" id="JAGEUA010000009">
    <property type="protein sequence ID" value="KAL0964975.1"/>
    <property type="molecule type" value="Genomic_DNA"/>
</dbReference>
<evidence type="ECO:0000313" key="2">
    <source>
        <dbReference type="Proteomes" id="UP001557470"/>
    </source>
</evidence>
<protein>
    <submittedName>
        <fullName evidence="1">Uncharacterized protein</fullName>
    </submittedName>
</protein>
<organism evidence="1 2">
    <name type="scientific">Umbra pygmaea</name>
    <name type="common">Eastern mudminnow</name>
    <dbReference type="NCBI Taxonomy" id="75934"/>
    <lineage>
        <taxon>Eukaryota</taxon>
        <taxon>Metazoa</taxon>
        <taxon>Chordata</taxon>
        <taxon>Craniata</taxon>
        <taxon>Vertebrata</taxon>
        <taxon>Euteleostomi</taxon>
        <taxon>Actinopterygii</taxon>
        <taxon>Neopterygii</taxon>
        <taxon>Teleostei</taxon>
        <taxon>Protacanthopterygii</taxon>
        <taxon>Esociformes</taxon>
        <taxon>Umbridae</taxon>
        <taxon>Umbra</taxon>
    </lineage>
</organism>
<keyword evidence="2" id="KW-1185">Reference proteome</keyword>
<evidence type="ECO:0000313" key="1">
    <source>
        <dbReference type="EMBL" id="KAL0964975.1"/>
    </source>
</evidence>
<sequence>MRNDNCQQRHELARIHQIYPNVTFVKLDTNLAGYPFPVAEGLFIILQTNWITTECVNKKHRENLGITQKWTPRLRPPELGLKRC</sequence>
<gene>
    <name evidence="1" type="ORF">UPYG_G00275160</name>
</gene>
<comment type="caution">
    <text evidence="1">The sequence shown here is derived from an EMBL/GenBank/DDBJ whole genome shotgun (WGS) entry which is preliminary data.</text>
</comment>
<dbReference type="AlphaFoldDB" id="A0ABD0W338"/>